<evidence type="ECO:0000313" key="3">
    <source>
        <dbReference type="Proteomes" id="UP000019443"/>
    </source>
</evidence>
<accession>W6RMU5</accession>
<gene>
    <name evidence="2" type="ORF">LPU83_pLPU83d_1047</name>
</gene>
<evidence type="ECO:0000256" key="1">
    <source>
        <dbReference type="SAM" id="Phobius"/>
    </source>
</evidence>
<keyword evidence="1" id="KW-0472">Membrane</keyword>
<keyword evidence="1" id="KW-1133">Transmembrane helix</keyword>
<dbReference type="AlphaFoldDB" id="W6RMU5"/>
<proteinExistence type="predicted"/>
<feature type="transmembrane region" description="Helical" evidence="1">
    <location>
        <begin position="36"/>
        <end position="63"/>
    </location>
</feature>
<organism evidence="2 3">
    <name type="scientific">Rhizobium favelukesii</name>
    <dbReference type="NCBI Taxonomy" id="348824"/>
    <lineage>
        <taxon>Bacteria</taxon>
        <taxon>Pseudomonadati</taxon>
        <taxon>Pseudomonadota</taxon>
        <taxon>Alphaproteobacteria</taxon>
        <taxon>Hyphomicrobiales</taxon>
        <taxon>Rhizobiaceae</taxon>
        <taxon>Rhizobium/Agrobacterium group</taxon>
        <taxon>Rhizobium</taxon>
    </lineage>
</organism>
<keyword evidence="2" id="KW-0614">Plasmid</keyword>
<keyword evidence="1" id="KW-0812">Transmembrane</keyword>
<keyword evidence="3" id="KW-1185">Reference proteome</keyword>
<sequence>MDGTHLFELVIAMFLAILALHYAAQKLGLPPSVALLARGALLAFLPGLPAITADPALVLVIFLPPLLLDDGSSSDSIEPGRSMTRHCRNWNVISISRS</sequence>
<dbReference type="PATRIC" id="fig|348824.6.peg.6737"/>
<protein>
    <submittedName>
        <fullName evidence="2">Membrane protein</fullName>
    </submittedName>
</protein>
<evidence type="ECO:0000313" key="2">
    <source>
        <dbReference type="EMBL" id="CDM62417.1"/>
    </source>
</evidence>
<geneLocation type="plasmid" evidence="2 3">
    <name>pLPU83d</name>
</geneLocation>
<dbReference type="HOGENOM" id="CLU_2331761_0_0_5"/>
<feature type="transmembrane region" description="Helical" evidence="1">
    <location>
        <begin position="6"/>
        <end position="24"/>
    </location>
</feature>
<dbReference type="KEGG" id="rhl:LPU83_pLPU83d_1047"/>
<reference evidence="2" key="1">
    <citation type="submission" date="2013-11" db="EMBL/GenBank/DDBJ databases">
        <title>Draft genome sequence of the broad-host-range Rhizobium sp. LPU83 strain, a member of the low-genetic diversity Oregon-like Rhizobium sp. group.</title>
        <authorList>
            <person name="Wibberg D."/>
            <person name="Puehler A."/>
            <person name="Schlueter A."/>
        </authorList>
    </citation>
    <scope>NUCLEOTIDE SEQUENCE [LARGE SCALE GENOMIC DNA]</scope>
    <source>
        <strain evidence="2">LPU83</strain>
        <plasmid evidence="2">pLPU83d</plasmid>
    </source>
</reference>
<name>W6RMU5_9HYPH</name>
<dbReference type="Proteomes" id="UP000019443">
    <property type="component" value="Plasmid pLPU83d"/>
</dbReference>
<dbReference type="EMBL" id="HG916855">
    <property type="protein sequence ID" value="CDM62417.1"/>
    <property type="molecule type" value="Genomic_DNA"/>
</dbReference>